<organism evidence="1 2">
    <name type="scientific">Diphasiastrum complanatum</name>
    <name type="common">Issler's clubmoss</name>
    <name type="synonym">Lycopodium complanatum</name>
    <dbReference type="NCBI Taxonomy" id="34168"/>
    <lineage>
        <taxon>Eukaryota</taxon>
        <taxon>Viridiplantae</taxon>
        <taxon>Streptophyta</taxon>
        <taxon>Embryophyta</taxon>
        <taxon>Tracheophyta</taxon>
        <taxon>Lycopodiopsida</taxon>
        <taxon>Lycopodiales</taxon>
        <taxon>Lycopodiaceae</taxon>
        <taxon>Lycopodioideae</taxon>
        <taxon>Diphasiastrum</taxon>
    </lineage>
</organism>
<evidence type="ECO:0000313" key="1">
    <source>
        <dbReference type="EMBL" id="KAJ7519407.1"/>
    </source>
</evidence>
<evidence type="ECO:0000313" key="2">
    <source>
        <dbReference type="Proteomes" id="UP001162992"/>
    </source>
</evidence>
<dbReference type="Proteomes" id="UP001162992">
    <property type="component" value="Chromosome 20"/>
</dbReference>
<sequence>MEVIGIAARLNCYHPKFNSSKIYVCFSRFFDHLSWYYYFEVHENDDGINSNELYSMVQLHLTSSVSTITHRFTLCLPKNSNKSPTASPRDRKYPRNSKVWWKQYSKEYRQDQSSLWGKWPDEKRHFTLKIRKHDRDRVLQDYLDHIVNHARQLLHSNREKQLYTNALHGKPWECVPFKHPSTFDTLALDPARKVEIINDLEEFMHGEEFYHRVGRAWKRGYLLYGPPGTGKNAELRKLLIKTNDKSIIVIEDIDCSVNLSDRAKRKREKQKSALSSAKEKEEEDERIIIFTTNHIDKLDPALMRSGRMDMHILMSHCTFPAFKILAPNYLHILSRAISRSRSNH</sequence>
<protein>
    <submittedName>
        <fullName evidence="1">Uncharacterized protein</fullName>
    </submittedName>
</protein>
<accession>A0ACC2AQI5</accession>
<proteinExistence type="predicted"/>
<name>A0ACC2AQI5_DIPCM</name>
<keyword evidence="2" id="KW-1185">Reference proteome</keyword>
<comment type="caution">
    <text evidence="1">The sequence shown here is derived from an EMBL/GenBank/DDBJ whole genome shotgun (WGS) entry which is preliminary data.</text>
</comment>
<reference evidence="2" key="1">
    <citation type="journal article" date="2024" name="Proc. Natl. Acad. Sci. U.S.A.">
        <title>Extraordinary preservation of gene collinearity over three hundred million years revealed in homosporous lycophytes.</title>
        <authorList>
            <person name="Li C."/>
            <person name="Wickell D."/>
            <person name="Kuo L.Y."/>
            <person name="Chen X."/>
            <person name="Nie B."/>
            <person name="Liao X."/>
            <person name="Peng D."/>
            <person name="Ji J."/>
            <person name="Jenkins J."/>
            <person name="Williams M."/>
            <person name="Shu S."/>
            <person name="Plott C."/>
            <person name="Barry K."/>
            <person name="Rajasekar S."/>
            <person name="Grimwood J."/>
            <person name="Han X."/>
            <person name="Sun S."/>
            <person name="Hou Z."/>
            <person name="He W."/>
            <person name="Dai G."/>
            <person name="Sun C."/>
            <person name="Schmutz J."/>
            <person name="Leebens-Mack J.H."/>
            <person name="Li F.W."/>
            <person name="Wang L."/>
        </authorList>
    </citation>
    <scope>NUCLEOTIDE SEQUENCE [LARGE SCALE GENOMIC DNA]</scope>
    <source>
        <strain evidence="2">cv. PW_Plant_1</strain>
    </source>
</reference>
<gene>
    <name evidence="1" type="ORF">O6H91_20G037100</name>
</gene>
<dbReference type="EMBL" id="CM055111">
    <property type="protein sequence ID" value="KAJ7519407.1"/>
    <property type="molecule type" value="Genomic_DNA"/>
</dbReference>